<evidence type="ECO:0000256" key="2">
    <source>
        <dbReference type="ARBA" id="ARBA00022448"/>
    </source>
</evidence>
<dbReference type="InterPro" id="IPR004700">
    <property type="entry name" value="PTS_IIC_man"/>
</dbReference>
<keyword evidence="8 9" id="KW-0472">Membrane</keyword>
<keyword evidence="2" id="KW-0813">Transport</keyword>
<keyword evidence="5" id="KW-0598">Phosphotransferase system</keyword>
<dbReference type="Proteomes" id="UP000503330">
    <property type="component" value="Chromosome"/>
</dbReference>
<dbReference type="GeneID" id="61928330"/>
<reference evidence="11 13" key="2">
    <citation type="submission" date="2020-02" db="EMBL/GenBank/DDBJ databases">
        <authorList>
            <person name="Kociolek L.K."/>
            <person name="Ozer E.A."/>
        </authorList>
    </citation>
    <scope>NUCLEOTIDE SEQUENCE [LARGE SCALE GENOMIC DNA]</scope>
    <source>
        <strain evidence="11 13">ATCC 14501</strain>
    </source>
</reference>
<feature type="transmembrane region" description="Helical" evidence="9">
    <location>
        <begin position="213"/>
        <end position="244"/>
    </location>
</feature>
<evidence type="ECO:0000313" key="13">
    <source>
        <dbReference type="Proteomes" id="UP000503330"/>
    </source>
</evidence>
<evidence type="ECO:0000256" key="8">
    <source>
        <dbReference type="ARBA" id="ARBA00023136"/>
    </source>
</evidence>
<feature type="transmembrane region" description="Helical" evidence="9">
    <location>
        <begin position="100"/>
        <end position="124"/>
    </location>
</feature>
<protein>
    <submittedName>
        <fullName evidence="10">PTS sugar transporter subunit IIC</fullName>
    </submittedName>
</protein>
<keyword evidence="4 10" id="KW-0762">Sugar transport</keyword>
<name>A0A099IB74_CLOIN</name>
<dbReference type="RefSeq" id="WP_002606506.1">
    <property type="nucleotide sequence ID" value="NZ_BAAACC010000014.1"/>
</dbReference>
<dbReference type="InterPro" id="IPR050303">
    <property type="entry name" value="GatZ_KbaZ_carbometab"/>
</dbReference>
<evidence type="ECO:0000256" key="1">
    <source>
        <dbReference type="ARBA" id="ARBA00004651"/>
    </source>
</evidence>
<keyword evidence="7 9" id="KW-1133">Transmembrane helix</keyword>
<dbReference type="Proteomes" id="UP000030008">
    <property type="component" value="Unassembled WGS sequence"/>
</dbReference>
<feature type="transmembrane region" description="Helical" evidence="9">
    <location>
        <begin position="78"/>
        <end position="94"/>
    </location>
</feature>
<dbReference type="Pfam" id="PF03609">
    <property type="entry name" value="EII-Sor"/>
    <property type="match status" value="1"/>
</dbReference>
<evidence type="ECO:0000313" key="10">
    <source>
        <dbReference type="EMBL" id="KGJ54203.1"/>
    </source>
</evidence>
<proteinExistence type="predicted"/>
<keyword evidence="6 9" id="KW-0812">Transmembrane</keyword>
<evidence type="ECO:0000256" key="4">
    <source>
        <dbReference type="ARBA" id="ARBA00022597"/>
    </source>
</evidence>
<accession>A0A099IB74</accession>
<evidence type="ECO:0000256" key="6">
    <source>
        <dbReference type="ARBA" id="ARBA00022692"/>
    </source>
</evidence>
<gene>
    <name evidence="10" type="ORF">CIAN88_04910</name>
    <name evidence="11" type="ORF">G4D54_22295</name>
</gene>
<organism evidence="10 12">
    <name type="scientific">Clostridium innocuum</name>
    <dbReference type="NCBI Taxonomy" id="1522"/>
    <lineage>
        <taxon>Bacteria</taxon>
        <taxon>Bacillati</taxon>
        <taxon>Bacillota</taxon>
        <taxon>Clostridia</taxon>
        <taxon>Eubacteriales</taxon>
        <taxon>Clostridiaceae</taxon>
        <taxon>Clostridium</taxon>
    </lineage>
</organism>
<sequence>MSILQAVLIALFSYLAAECVPVLMGDFGGYYVLSKPLASGLIVGIILGDVSTGVTVGAAVQTVYLATMSVGGSIQTDIAVVAYPAVALGVVSGGDANVSIALATTLGIVGILIWNGMEFCNVFWGNMAVKAAEKGDYKGVIKYHVFGAQLTTFLLRFVPGFLVLYFGADYVISLTNAAPAWTIHALEIVGGVLPAVGITMITSLLIKDGTYWVYFLTGFILITYFELSMVAVAVIAVIFAVIAYKLLGRSTPADQEEDDMEVEF</sequence>
<comment type="subcellular location">
    <subcellularLocation>
        <location evidence="1">Cell membrane</location>
        <topology evidence="1">Multi-pass membrane protein</topology>
    </subcellularLocation>
</comment>
<evidence type="ECO:0000256" key="5">
    <source>
        <dbReference type="ARBA" id="ARBA00022683"/>
    </source>
</evidence>
<reference evidence="10 12" key="1">
    <citation type="submission" date="2014-08" db="EMBL/GenBank/DDBJ databases">
        <title>Clostridium innocuum, an unnegligible vancomycin-resistant pathogen causing extra-intestinal infections.</title>
        <authorList>
            <person name="Feng Y."/>
            <person name="Chiu C.-H."/>
        </authorList>
    </citation>
    <scope>NUCLEOTIDE SEQUENCE [LARGE SCALE GENOMIC DNA]</scope>
    <source>
        <strain evidence="10 12">AN88</strain>
    </source>
</reference>
<dbReference type="GO" id="GO:0009401">
    <property type="term" value="P:phosphoenolpyruvate-dependent sugar phosphotransferase system"/>
    <property type="evidence" value="ECO:0007669"/>
    <property type="project" value="UniProtKB-KW"/>
</dbReference>
<feature type="transmembrane region" description="Helical" evidence="9">
    <location>
        <begin position="145"/>
        <end position="168"/>
    </location>
</feature>
<dbReference type="AlphaFoldDB" id="A0A099IB74"/>
<dbReference type="PROSITE" id="PS51106">
    <property type="entry name" value="PTS_EIIC_TYPE_4"/>
    <property type="match status" value="1"/>
</dbReference>
<dbReference type="PANTHER" id="PTHR32502">
    <property type="entry name" value="N-ACETYLGALACTOSAMINE PERMEASE II COMPONENT-RELATED"/>
    <property type="match status" value="1"/>
</dbReference>
<feature type="transmembrane region" description="Helical" evidence="9">
    <location>
        <begin position="41"/>
        <end position="66"/>
    </location>
</feature>
<dbReference type="GO" id="GO:0005886">
    <property type="term" value="C:plasma membrane"/>
    <property type="evidence" value="ECO:0007669"/>
    <property type="project" value="UniProtKB-SubCell"/>
</dbReference>
<evidence type="ECO:0000256" key="9">
    <source>
        <dbReference type="SAM" id="Phobius"/>
    </source>
</evidence>
<feature type="transmembrane region" description="Helical" evidence="9">
    <location>
        <begin position="188"/>
        <end position="206"/>
    </location>
</feature>
<dbReference type="EMBL" id="CP048838">
    <property type="protein sequence ID" value="QJA04972.1"/>
    <property type="molecule type" value="Genomic_DNA"/>
</dbReference>
<evidence type="ECO:0000256" key="7">
    <source>
        <dbReference type="ARBA" id="ARBA00022989"/>
    </source>
</evidence>
<dbReference type="EMBL" id="JQIF01000020">
    <property type="protein sequence ID" value="KGJ54203.1"/>
    <property type="molecule type" value="Genomic_DNA"/>
</dbReference>
<evidence type="ECO:0000256" key="3">
    <source>
        <dbReference type="ARBA" id="ARBA00022475"/>
    </source>
</evidence>
<keyword evidence="3" id="KW-1003">Cell membrane</keyword>
<dbReference type="PANTHER" id="PTHR32502:SF8">
    <property type="entry name" value="N-ACETYLGALACTOSAMINE PERMEASE IIC COMPONENT 1"/>
    <property type="match status" value="1"/>
</dbReference>
<evidence type="ECO:0000313" key="12">
    <source>
        <dbReference type="Proteomes" id="UP000030008"/>
    </source>
</evidence>
<evidence type="ECO:0000313" key="11">
    <source>
        <dbReference type="EMBL" id="QJA04972.1"/>
    </source>
</evidence>